<gene>
    <name evidence="2" type="ORF">EV420DRAFT_1634794</name>
</gene>
<organism evidence="2 3">
    <name type="scientific">Armillaria tabescens</name>
    <name type="common">Ringless honey mushroom</name>
    <name type="synonym">Agaricus tabescens</name>
    <dbReference type="NCBI Taxonomy" id="1929756"/>
    <lineage>
        <taxon>Eukaryota</taxon>
        <taxon>Fungi</taxon>
        <taxon>Dikarya</taxon>
        <taxon>Basidiomycota</taxon>
        <taxon>Agaricomycotina</taxon>
        <taxon>Agaricomycetes</taxon>
        <taxon>Agaricomycetidae</taxon>
        <taxon>Agaricales</taxon>
        <taxon>Marasmiineae</taxon>
        <taxon>Physalacriaceae</taxon>
        <taxon>Desarmillaria</taxon>
    </lineage>
</organism>
<dbReference type="Proteomes" id="UP001175211">
    <property type="component" value="Unassembled WGS sequence"/>
</dbReference>
<protein>
    <submittedName>
        <fullName evidence="2">Uncharacterized protein</fullName>
    </submittedName>
</protein>
<reference evidence="2" key="1">
    <citation type="submission" date="2023-06" db="EMBL/GenBank/DDBJ databases">
        <authorList>
            <consortium name="Lawrence Berkeley National Laboratory"/>
            <person name="Ahrendt S."/>
            <person name="Sahu N."/>
            <person name="Indic B."/>
            <person name="Wong-Bajracharya J."/>
            <person name="Merenyi Z."/>
            <person name="Ke H.-M."/>
            <person name="Monk M."/>
            <person name="Kocsube S."/>
            <person name="Drula E."/>
            <person name="Lipzen A."/>
            <person name="Balint B."/>
            <person name="Henrissat B."/>
            <person name="Andreopoulos B."/>
            <person name="Martin F.M."/>
            <person name="Harder C.B."/>
            <person name="Rigling D."/>
            <person name="Ford K.L."/>
            <person name="Foster G.D."/>
            <person name="Pangilinan J."/>
            <person name="Papanicolaou A."/>
            <person name="Barry K."/>
            <person name="LaButti K."/>
            <person name="Viragh M."/>
            <person name="Koriabine M."/>
            <person name="Yan M."/>
            <person name="Riley R."/>
            <person name="Champramary S."/>
            <person name="Plett K.L."/>
            <person name="Tsai I.J."/>
            <person name="Slot J."/>
            <person name="Sipos G."/>
            <person name="Plett J."/>
            <person name="Nagy L.G."/>
            <person name="Grigoriev I.V."/>
        </authorList>
    </citation>
    <scope>NUCLEOTIDE SEQUENCE</scope>
    <source>
        <strain evidence="2">CCBAS 213</strain>
    </source>
</reference>
<dbReference type="GeneID" id="85359918"/>
<dbReference type="RefSeq" id="XP_060340164.1">
    <property type="nucleotide sequence ID" value="XM_060476370.1"/>
</dbReference>
<sequence length="81" mass="8067">MQFNIFKHVPVLPGVRGLSSASNSSQGYIPRGPQNVNSGGSAKPGGSQEEPSTSGTESGGHITATSQGSATPGGRRPSGSE</sequence>
<evidence type="ECO:0000313" key="2">
    <source>
        <dbReference type="EMBL" id="KAK0470371.1"/>
    </source>
</evidence>
<name>A0AA39NRA4_ARMTA</name>
<keyword evidence="3" id="KW-1185">Reference proteome</keyword>
<evidence type="ECO:0000313" key="3">
    <source>
        <dbReference type="Proteomes" id="UP001175211"/>
    </source>
</evidence>
<accession>A0AA39NRA4</accession>
<feature type="region of interest" description="Disordered" evidence="1">
    <location>
        <begin position="1"/>
        <end position="81"/>
    </location>
</feature>
<dbReference type="AlphaFoldDB" id="A0AA39NRA4"/>
<comment type="caution">
    <text evidence="2">The sequence shown here is derived from an EMBL/GenBank/DDBJ whole genome shotgun (WGS) entry which is preliminary data.</text>
</comment>
<evidence type="ECO:0000256" key="1">
    <source>
        <dbReference type="SAM" id="MobiDB-lite"/>
    </source>
</evidence>
<proteinExistence type="predicted"/>
<dbReference type="EMBL" id="JAUEPS010000001">
    <property type="protein sequence ID" value="KAK0470371.1"/>
    <property type="molecule type" value="Genomic_DNA"/>
</dbReference>